<keyword evidence="8" id="KW-1133">Transmembrane helix</keyword>
<dbReference type="PANTHER" id="PTHR24305">
    <property type="entry name" value="CYTOCHROME P450"/>
    <property type="match status" value="1"/>
</dbReference>
<dbReference type="PRINTS" id="PR00463">
    <property type="entry name" value="EP450I"/>
</dbReference>
<evidence type="ECO:0000256" key="4">
    <source>
        <dbReference type="ARBA" id="ARBA00010617"/>
    </source>
</evidence>
<dbReference type="GO" id="GO:0020037">
    <property type="term" value="F:heme binding"/>
    <property type="evidence" value="ECO:0007669"/>
    <property type="project" value="InterPro"/>
</dbReference>
<dbReference type="PRINTS" id="PR00385">
    <property type="entry name" value="P450"/>
</dbReference>
<comment type="cofactor">
    <cofactor evidence="1 13">
        <name>heme</name>
        <dbReference type="ChEBI" id="CHEBI:30413"/>
    </cofactor>
</comment>
<evidence type="ECO:0000256" key="9">
    <source>
        <dbReference type="ARBA" id="ARBA00023002"/>
    </source>
</evidence>
<proteinExistence type="inferred from homology"/>
<evidence type="ECO:0000256" key="5">
    <source>
        <dbReference type="ARBA" id="ARBA00022617"/>
    </source>
</evidence>
<dbReference type="GO" id="GO:0004497">
    <property type="term" value="F:monooxygenase activity"/>
    <property type="evidence" value="ECO:0007669"/>
    <property type="project" value="UniProtKB-KW"/>
</dbReference>
<keyword evidence="7 13" id="KW-0479">Metal-binding</keyword>
<keyword evidence="14" id="KW-0732">Signal</keyword>
<keyword evidence="10 13" id="KW-0408">Iron</keyword>
<comment type="caution">
    <text evidence="15">The sequence shown here is derived from an EMBL/GenBank/DDBJ whole genome shotgun (WGS) entry which is preliminary data.</text>
</comment>
<dbReference type="InParanoid" id="A0A409VBY4"/>
<dbReference type="InterPro" id="IPR050121">
    <property type="entry name" value="Cytochrome_P450_monoxygenase"/>
</dbReference>
<dbReference type="GO" id="GO:0016705">
    <property type="term" value="F:oxidoreductase activity, acting on paired donors, with incorporation or reduction of molecular oxygen"/>
    <property type="evidence" value="ECO:0007669"/>
    <property type="project" value="InterPro"/>
</dbReference>
<dbReference type="InterPro" id="IPR001128">
    <property type="entry name" value="Cyt_P450"/>
</dbReference>
<dbReference type="GO" id="GO:0016020">
    <property type="term" value="C:membrane"/>
    <property type="evidence" value="ECO:0007669"/>
    <property type="project" value="UniProtKB-SubCell"/>
</dbReference>
<feature type="signal peptide" evidence="14">
    <location>
        <begin position="1"/>
        <end position="18"/>
    </location>
</feature>
<keyword evidence="5 13" id="KW-0349">Heme</keyword>
<evidence type="ECO:0000313" key="16">
    <source>
        <dbReference type="Proteomes" id="UP000284842"/>
    </source>
</evidence>
<protein>
    <recommendedName>
        <fullName evidence="17">Cytochrome P450</fullName>
    </recommendedName>
</protein>
<comment type="pathway">
    <text evidence="3">Secondary metabolite biosynthesis; terpenoid biosynthesis.</text>
</comment>
<evidence type="ECO:0000313" key="15">
    <source>
        <dbReference type="EMBL" id="PPQ64543.1"/>
    </source>
</evidence>
<evidence type="ECO:0000256" key="14">
    <source>
        <dbReference type="SAM" id="SignalP"/>
    </source>
</evidence>
<dbReference type="PANTHER" id="PTHR24305:SF166">
    <property type="entry name" value="CYTOCHROME P450 12A4, MITOCHONDRIAL-RELATED"/>
    <property type="match status" value="1"/>
</dbReference>
<evidence type="ECO:0000256" key="8">
    <source>
        <dbReference type="ARBA" id="ARBA00022989"/>
    </source>
</evidence>
<dbReference type="EMBL" id="NHTK01006085">
    <property type="protein sequence ID" value="PPQ64543.1"/>
    <property type="molecule type" value="Genomic_DNA"/>
</dbReference>
<dbReference type="AlphaFoldDB" id="A0A409VBY4"/>
<evidence type="ECO:0000256" key="12">
    <source>
        <dbReference type="ARBA" id="ARBA00023136"/>
    </source>
</evidence>
<evidence type="ECO:0000256" key="13">
    <source>
        <dbReference type="PIRSR" id="PIRSR602401-1"/>
    </source>
</evidence>
<dbReference type="Gene3D" id="1.10.630.10">
    <property type="entry name" value="Cytochrome P450"/>
    <property type="match status" value="1"/>
</dbReference>
<feature type="binding site" description="axial binding residue" evidence="13">
    <location>
        <position position="480"/>
    </location>
    <ligand>
        <name>heme</name>
        <dbReference type="ChEBI" id="CHEBI:30413"/>
    </ligand>
    <ligandPart>
        <name>Fe</name>
        <dbReference type="ChEBI" id="CHEBI:18248"/>
    </ligandPart>
</feature>
<accession>A0A409VBY4</accession>
<dbReference type="Pfam" id="PF00067">
    <property type="entry name" value="p450"/>
    <property type="match status" value="1"/>
</dbReference>
<evidence type="ECO:0000256" key="10">
    <source>
        <dbReference type="ARBA" id="ARBA00023004"/>
    </source>
</evidence>
<evidence type="ECO:0008006" key="17">
    <source>
        <dbReference type="Google" id="ProtNLM"/>
    </source>
</evidence>
<keyword evidence="16" id="KW-1185">Reference proteome</keyword>
<dbReference type="SUPFAM" id="SSF48264">
    <property type="entry name" value="Cytochrome P450"/>
    <property type="match status" value="1"/>
</dbReference>
<dbReference type="CDD" id="cd11069">
    <property type="entry name" value="CYP_FUM15-like"/>
    <property type="match status" value="1"/>
</dbReference>
<evidence type="ECO:0000256" key="11">
    <source>
        <dbReference type="ARBA" id="ARBA00023033"/>
    </source>
</evidence>
<evidence type="ECO:0000256" key="7">
    <source>
        <dbReference type="ARBA" id="ARBA00022723"/>
    </source>
</evidence>
<reference evidence="15 16" key="1">
    <citation type="journal article" date="2018" name="Evol. Lett.">
        <title>Horizontal gene cluster transfer increased hallucinogenic mushroom diversity.</title>
        <authorList>
            <person name="Reynolds H.T."/>
            <person name="Vijayakumar V."/>
            <person name="Gluck-Thaler E."/>
            <person name="Korotkin H.B."/>
            <person name="Matheny P.B."/>
            <person name="Slot J.C."/>
        </authorList>
    </citation>
    <scope>NUCLEOTIDE SEQUENCE [LARGE SCALE GENOMIC DNA]</scope>
    <source>
        <strain evidence="15 16">2629</strain>
    </source>
</reference>
<dbReference type="OrthoDB" id="1470350at2759"/>
<organism evidence="15 16">
    <name type="scientific">Panaeolus cyanescens</name>
    <dbReference type="NCBI Taxonomy" id="181874"/>
    <lineage>
        <taxon>Eukaryota</taxon>
        <taxon>Fungi</taxon>
        <taxon>Dikarya</taxon>
        <taxon>Basidiomycota</taxon>
        <taxon>Agaricomycotina</taxon>
        <taxon>Agaricomycetes</taxon>
        <taxon>Agaricomycetidae</taxon>
        <taxon>Agaricales</taxon>
        <taxon>Agaricineae</taxon>
        <taxon>Galeropsidaceae</taxon>
        <taxon>Panaeolus</taxon>
    </lineage>
</organism>
<keyword evidence="6" id="KW-0812">Transmembrane</keyword>
<evidence type="ECO:0000256" key="1">
    <source>
        <dbReference type="ARBA" id="ARBA00001971"/>
    </source>
</evidence>
<dbReference type="InterPro" id="IPR002401">
    <property type="entry name" value="Cyt_P450_E_grp-I"/>
</dbReference>
<keyword evidence="9" id="KW-0560">Oxidoreductase</keyword>
<comment type="subcellular location">
    <subcellularLocation>
        <location evidence="2">Membrane</location>
    </subcellularLocation>
</comment>
<keyword evidence="12" id="KW-0472">Membrane</keyword>
<dbReference type="STRING" id="181874.A0A409VBY4"/>
<feature type="chain" id="PRO_5019339022" description="Cytochrome P450" evidence="14">
    <location>
        <begin position="19"/>
        <end position="542"/>
    </location>
</feature>
<name>A0A409VBY4_9AGAR</name>
<evidence type="ECO:0000256" key="6">
    <source>
        <dbReference type="ARBA" id="ARBA00022692"/>
    </source>
</evidence>
<sequence>MPLALLLLVAVGLAVVLRQLHRRLTRISISDLPGPQPESFLTGNLRQYLQSQAGEIDFEWQETYGDLVRFKGPLGEDRILVFDPKALQYIFRTGGYNFIKPKERRDLSLLISGPGIVWADGPDHRRHRKIMTPAFSTKEAKALVPLFLHFSSKLSHKWKDIISASNEQAVVFDTLSWLSRATLDAIGAAAFDYQFERLDGKANELGDAYSSFCLHAFGRLSEGDIVKQALTQLIPRPIRMLMAKCRPNRRMEVLRVAATVGSKVAKVLIEEKSEAILEGKKSRDIMSLLIRANYSEDDRTRLSEEEMISQMRTILVAGGESTATSLTWFLLEMAKHPEMQTKLREEIRQKRREIETRGDSEFTANDMEAMPYLVAVTKETLRFHPVSYTTVREAARDDVLPLSKPIFTASGKTITEVPIPKGLKIFTSINGYNRHKDVFGADSHVYDPERWLTPGRIEKCASVGVFDGSLLSFAGGVRSCIGWRFALLELQSFFVELIDKFEFSLTPEALQVRREACMVMSPTIEGQTDKGSQLPLLVKIAP</sequence>
<comment type="similarity">
    <text evidence="4">Belongs to the cytochrome P450 family.</text>
</comment>
<evidence type="ECO:0000256" key="3">
    <source>
        <dbReference type="ARBA" id="ARBA00004721"/>
    </source>
</evidence>
<dbReference type="Proteomes" id="UP000284842">
    <property type="component" value="Unassembled WGS sequence"/>
</dbReference>
<dbReference type="GO" id="GO:0005506">
    <property type="term" value="F:iron ion binding"/>
    <property type="evidence" value="ECO:0007669"/>
    <property type="project" value="InterPro"/>
</dbReference>
<gene>
    <name evidence="15" type="ORF">CVT24_008445</name>
</gene>
<keyword evidence="11" id="KW-0503">Monooxygenase</keyword>
<evidence type="ECO:0000256" key="2">
    <source>
        <dbReference type="ARBA" id="ARBA00004370"/>
    </source>
</evidence>
<dbReference type="InterPro" id="IPR036396">
    <property type="entry name" value="Cyt_P450_sf"/>
</dbReference>